<dbReference type="GO" id="GO:0006865">
    <property type="term" value="P:amino acid transport"/>
    <property type="evidence" value="ECO:0007669"/>
    <property type="project" value="UniProtKB-KW"/>
</dbReference>
<keyword evidence="4" id="KW-0813">Transport</keyword>
<dbReference type="PROSITE" id="PS50106">
    <property type="entry name" value="PDZ"/>
    <property type="match status" value="7"/>
</dbReference>
<dbReference type="SUPFAM" id="SSF50156">
    <property type="entry name" value="PDZ domain-like"/>
    <property type="match status" value="7"/>
</dbReference>
<feature type="region of interest" description="Disordered" evidence="12">
    <location>
        <begin position="1071"/>
        <end position="1097"/>
    </location>
</feature>
<comment type="subcellular location">
    <subcellularLocation>
        <location evidence="2">Cytoplasm</location>
    </subcellularLocation>
    <subcellularLocation>
        <location evidence="1">Mitochondrion membrane</location>
        <topology evidence="1">Multi-pass membrane protein</topology>
    </subcellularLocation>
</comment>
<comment type="similarity">
    <text evidence="3">Belongs to the sideroflexin family.</text>
</comment>
<proteinExistence type="inferred from homology"/>
<reference evidence="15" key="2">
    <citation type="submission" date="2021-08" db="EMBL/GenBank/DDBJ databases">
        <authorList>
            <person name="Eriksson T."/>
        </authorList>
    </citation>
    <scope>NUCLEOTIDE SEQUENCE</scope>
    <source>
        <strain evidence="15">Stoneville</strain>
        <tissue evidence="15">Whole head</tissue>
    </source>
</reference>
<feature type="domain" description="PDZ" evidence="14">
    <location>
        <begin position="978"/>
        <end position="1061"/>
    </location>
</feature>
<evidence type="ECO:0000256" key="9">
    <source>
        <dbReference type="ARBA" id="ARBA00022989"/>
    </source>
</evidence>
<dbReference type="InterPro" id="IPR036034">
    <property type="entry name" value="PDZ_sf"/>
</dbReference>
<dbReference type="Proteomes" id="UP000719412">
    <property type="component" value="Unassembled WGS sequence"/>
</dbReference>
<feature type="domain" description="PDZ" evidence="14">
    <location>
        <begin position="660"/>
        <end position="735"/>
    </location>
</feature>
<name>A0A8J6HF98_TENMO</name>
<dbReference type="InterPro" id="IPR043545">
    <property type="entry name" value="GRIP1/2"/>
</dbReference>
<keyword evidence="7" id="KW-0677">Repeat</keyword>
<keyword evidence="8" id="KW-0029">Amino-acid transport</keyword>
<evidence type="ECO:0000256" key="13">
    <source>
        <dbReference type="SAM" id="Phobius"/>
    </source>
</evidence>
<keyword evidence="16" id="KW-1185">Reference proteome</keyword>
<keyword evidence="5" id="KW-0963">Cytoplasm</keyword>
<dbReference type="GO" id="GO:0098887">
    <property type="term" value="P:neurotransmitter receptor transport, endosome to postsynaptic membrane"/>
    <property type="evidence" value="ECO:0007669"/>
    <property type="project" value="TreeGrafter"/>
</dbReference>
<dbReference type="PANTHER" id="PTHR46227">
    <property type="entry name" value="GLUTAMATE RECEPTOR-INTERACTING PROTEIN GRIP"/>
    <property type="match status" value="1"/>
</dbReference>
<feature type="compositionally biased region" description="Polar residues" evidence="12">
    <location>
        <begin position="140"/>
        <end position="154"/>
    </location>
</feature>
<evidence type="ECO:0000259" key="14">
    <source>
        <dbReference type="PROSITE" id="PS50106"/>
    </source>
</evidence>
<dbReference type="InterPro" id="IPR004853">
    <property type="entry name" value="Sugar_P_trans_dom"/>
</dbReference>
<sequence>MKSTRSQLGTHPESTRNPPRNRPETHPELTWNSPGVDPKLTRSQPGSHPESTRNSPGVDQEPTRRQPGADPELTRSPPGADPQPTRSQPGYHPEPTRNSPGVDPELIRSRPGTHPEFTRNSSGVHPELIRSSPGAGPELTRSQGTHPESTQNPPRNRLGTHPEPTRNSPGTHTESTRKPPGADPEPIRNSPGVDPEPTWSRPGTHPEPTRKLPEPTRNSPGADPELTRRNSELEPCPSVASLRPGSVALTSEQLVPGDRICSVNGINTSRMRPEDVTKLLDNVDGNATLEIQYSLPNYASHSSLCVTCKLTEVTLERSDGSLGITLRGGAVPEHPHLSRPLVITHVRPNGPAHRSGLIRVGDRVLKVDHHPLVNKTLFEAQQVLKDATYGLTTLTVEYDVSIMESVKYAQGPLLVEIDRQTEEDFGLVLTNCCELGPDEILAAGYFIDHVVPASTADRCGALNPGDQILAIDDLLLENWNGTTNDAERLLRRATKLQILPYHTVQRASSRNYVTSFSTLNSRRSARNRTKRHSVFHKSMDGDSGSNYCGCTGNMGVCHPESLTATLVSDRGYGLTVSVGDHSDNRTADILISRIAQDSPAYRCGCLQVGDRVISVNHQPNLTLQEINSILDLGNDSSAKLTLEIEFDVADTIVPSSGIFTVKLPKRGPGLGITITASKTRPDEPFIISEIRRGSIAHRIGTLHAGDRLLAIDNRPLDHLSLESAFEILQTSTNDIVTLKIEKTETENANLFLDSVVYTVELHRYGGPLGITISGSEDCMEPIVLSRLTEGGLAEKTGALHVGDRILAINGDNLDNRPLSDAIRLLQTSGDRVQLRIARHIKSPEPGDDTRCNYSSPGVLSVDSAVHSWDSNTNDIGGEYCNDTRKVSSIPVADAQDPIKDEESVLSEPLSYQDQDKKKHDSQLQFYSDAEDMFCPSPLPLPNYNFSNSNSYGQSSGNFVNRLQGTYSNESIQEHEIYHVTLYKDSIYDDYGFSVSDGLYEKGVYVNRIRKGGPADIVGLLKPYDRIIQVNDTKTKDFDCCLTVPLIASAGDRIELLIARNPYINFTERDHQDNVSKKSFPPSGSDATGTHTRESSTAPFSRLTQQYIHKQIVEFGNFRVTFRHVGIHPPMADRKHTKEVLTVLILCVLWYIVSSSNNVIGKTLLNEFPYPMTMTMVQLLSITVFSGPLFNLWGIRKYVDISWRYYFTLIVPLAFGKFIASVFSHVSIWKVPVSYAHTVKATMPLFTVVLSRVLMKEKQTLTVYFSLIPIIAGVAIATITEISFDVIGLVSALVATMGFSLMNIFSKKVLHDTNVHHLRLLHILGRLALLMFLPVWIVVDMFTLLKDDSVQYHDYRVVGLLMMDGVLNWLQNIIAFSVLSLVTPLTYAVANASKRIFVIAVSLFILGNPVTGPNVFGMLLAIFGVLCYNKAKYDAKQAEKKETILPFSQKSWQDRTGYTVLQNGVGDDFAKPSNGTIVNGSNNNSFIYNAKATGVVKSRGGNMDINIDIDAPRYDQETYTGRAKHFFLTTNPLNVFVTGAQLEEARSLVNKYRSKQPLPDGITEEELWRAKTLYDSAFHPDTGEKMTMIGRMSAQVPMNMLITGGMMAFYKSTPAVVFWQWLNQSFNALVNYTNRSGDATFTEKQIGVSYVLATGGAVATALSLNRVCKSAPPLLGRLVPLVAVAAANCINIPLMRSQELQDGTPVYDEDNNKLGYSKSAAQAGIGQVIFSRVCMATPGMMLTPILMNHLEKRGTLRRRPWINLPVPMGFVGLCLTFATPLACAFFKQKAQIAYKKLEPELRDSLDKKFGDSPPEYVYYNKGL</sequence>
<evidence type="ECO:0000256" key="5">
    <source>
        <dbReference type="ARBA" id="ARBA00022490"/>
    </source>
</evidence>
<evidence type="ECO:0000256" key="12">
    <source>
        <dbReference type="SAM" id="MobiDB-lite"/>
    </source>
</evidence>
<dbReference type="Pfam" id="PF03820">
    <property type="entry name" value="SFXNs"/>
    <property type="match status" value="1"/>
</dbReference>
<keyword evidence="11 13" id="KW-0472">Membrane</keyword>
<dbReference type="SUPFAM" id="SSF103481">
    <property type="entry name" value="Multidrug resistance efflux transporter EmrE"/>
    <property type="match status" value="1"/>
</dbReference>
<dbReference type="PANTHER" id="PTHR46227:SF2">
    <property type="entry name" value="FI03335P"/>
    <property type="match status" value="1"/>
</dbReference>
<dbReference type="CDD" id="cd06685">
    <property type="entry name" value="PDZ7_GRIP1-2-like"/>
    <property type="match status" value="1"/>
</dbReference>
<dbReference type="GO" id="GO:0031966">
    <property type="term" value="C:mitochondrial membrane"/>
    <property type="evidence" value="ECO:0007669"/>
    <property type="project" value="UniProtKB-SubCell"/>
</dbReference>
<dbReference type="InterPro" id="IPR001478">
    <property type="entry name" value="PDZ"/>
</dbReference>
<evidence type="ECO:0000256" key="10">
    <source>
        <dbReference type="ARBA" id="ARBA00023128"/>
    </source>
</evidence>
<evidence type="ECO:0000313" key="15">
    <source>
        <dbReference type="EMBL" id="KAH0817720.1"/>
    </source>
</evidence>
<feature type="transmembrane region" description="Helical" evidence="13">
    <location>
        <begin position="1765"/>
        <end position="1785"/>
    </location>
</feature>
<feature type="domain" description="PDZ" evidence="14">
    <location>
        <begin position="758"/>
        <end position="840"/>
    </location>
</feature>
<accession>A0A8J6HF98</accession>
<feature type="domain" description="PDZ" evidence="14">
    <location>
        <begin position="312"/>
        <end position="387"/>
    </location>
</feature>
<dbReference type="EMBL" id="JABDTM020018951">
    <property type="protein sequence ID" value="KAH0817720.1"/>
    <property type="molecule type" value="Genomic_DNA"/>
</dbReference>
<feature type="domain" description="PDZ" evidence="14">
    <location>
        <begin position="414"/>
        <end position="493"/>
    </location>
</feature>
<dbReference type="SMART" id="SM00228">
    <property type="entry name" value="PDZ"/>
    <property type="match status" value="7"/>
</dbReference>
<feature type="transmembrane region" description="Helical" evidence="13">
    <location>
        <begin position="1396"/>
        <end position="1425"/>
    </location>
</feature>
<feature type="transmembrane region" description="Helical" evidence="13">
    <location>
        <begin position="1171"/>
        <end position="1192"/>
    </location>
</feature>
<organism evidence="15 16">
    <name type="scientific">Tenebrio molitor</name>
    <name type="common">Yellow mealworm beetle</name>
    <dbReference type="NCBI Taxonomy" id="7067"/>
    <lineage>
        <taxon>Eukaryota</taxon>
        <taxon>Metazoa</taxon>
        <taxon>Ecdysozoa</taxon>
        <taxon>Arthropoda</taxon>
        <taxon>Hexapoda</taxon>
        <taxon>Insecta</taxon>
        <taxon>Pterygota</taxon>
        <taxon>Neoptera</taxon>
        <taxon>Endopterygota</taxon>
        <taxon>Coleoptera</taxon>
        <taxon>Polyphaga</taxon>
        <taxon>Cucujiformia</taxon>
        <taxon>Tenebrionidae</taxon>
        <taxon>Tenebrio</taxon>
    </lineage>
</organism>
<evidence type="ECO:0000313" key="16">
    <source>
        <dbReference type="Proteomes" id="UP000719412"/>
    </source>
</evidence>
<dbReference type="Gene3D" id="2.30.42.10">
    <property type="match status" value="7"/>
</dbReference>
<evidence type="ECO:0000256" key="3">
    <source>
        <dbReference type="ARBA" id="ARBA00005974"/>
    </source>
</evidence>
<dbReference type="NCBIfam" id="TIGR00798">
    <property type="entry name" value="mtc"/>
    <property type="match status" value="1"/>
</dbReference>
<dbReference type="CDD" id="cd06683">
    <property type="entry name" value="PDZ6_GRIP1-2-like"/>
    <property type="match status" value="1"/>
</dbReference>
<evidence type="ECO:0000256" key="6">
    <source>
        <dbReference type="ARBA" id="ARBA00022692"/>
    </source>
</evidence>
<protein>
    <recommendedName>
        <fullName evidence="14">PDZ domain-containing protein</fullName>
    </recommendedName>
</protein>
<reference evidence="15" key="1">
    <citation type="journal article" date="2020" name="J Insects Food Feed">
        <title>The yellow mealworm (Tenebrio molitor) genome: a resource for the emerging insects as food and feed industry.</title>
        <authorList>
            <person name="Eriksson T."/>
            <person name="Andere A."/>
            <person name="Kelstrup H."/>
            <person name="Emery V."/>
            <person name="Picard C."/>
        </authorList>
    </citation>
    <scope>NUCLEOTIDE SEQUENCE</scope>
    <source>
        <strain evidence="15">Stoneville</strain>
        <tissue evidence="15">Whole head</tissue>
    </source>
</reference>
<feature type="domain" description="PDZ" evidence="14">
    <location>
        <begin position="239"/>
        <end position="295"/>
    </location>
</feature>
<feature type="transmembrane region" description="Helical" evidence="13">
    <location>
        <begin position="1285"/>
        <end position="1305"/>
    </location>
</feature>
<evidence type="ECO:0000256" key="8">
    <source>
        <dbReference type="ARBA" id="ARBA00022970"/>
    </source>
</evidence>
<dbReference type="Pfam" id="PF03151">
    <property type="entry name" value="TPT"/>
    <property type="match status" value="1"/>
</dbReference>
<dbReference type="InterPro" id="IPR041489">
    <property type="entry name" value="PDZ_6"/>
</dbReference>
<dbReference type="InterPro" id="IPR037185">
    <property type="entry name" value="EmrE-like"/>
</dbReference>
<comment type="caution">
    <text evidence="15">The sequence shown here is derived from an EMBL/GenBank/DDBJ whole genome shotgun (WGS) entry which is preliminary data.</text>
</comment>
<dbReference type="GO" id="GO:0015075">
    <property type="term" value="F:monoatomic ion transmembrane transporter activity"/>
    <property type="evidence" value="ECO:0007669"/>
    <property type="project" value="InterPro"/>
</dbReference>
<evidence type="ECO:0000256" key="1">
    <source>
        <dbReference type="ARBA" id="ARBA00004225"/>
    </source>
</evidence>
<evidence type="ECO:0000256" key="7">
    <source>
        <dbReference type="ARBA" id="ARBA00022737"/>
    </source>
</evidence>
<feature type="transmembrane region" description="Helical" evidence="13">
    <location>
        <begin position="1234"/>
        <end position="1253"/>
    </location>
</feature>
<evidence type="ECO:0000256" key="2">
    <source>
        <dbReference type="ARBA" id="ARBA00004496"/>
    </source>
</evidence>
<feature type="transmembrane region" description="Helical" evidence="13">
    <location>
        <begin position="1260"/>
        <end position="1279"/>
    </location>
</feature>
<keyword evidence="6 13" id="KW-0812">Transmembrane</keyword>
<keyword evidence="9 13" id="KW-1133">Transmembrane helix</keyword>
<dbReference type="InterPro" id="IPR004686">
    <property type="entry name" value="Mtc"/>
</dbReference>
<evidence type="ECO:0000256" key="11">
    <source>
        <dbReference type="ARBA" id="ARBA00023136"/>
    </source>
</evidence>
<dbReference type="Pfam" id="PF17820">
    <property type="entry name" value="PDZ_6"/>
    <property type="match status" value="1"/>
</dbReference>
<feature type="region of interest" description="Disordered" evidence="12">
    <location>
        <begin position="1"/>
        <end position="239"/>
    </location>
</feature>
<feature type="domain" description="PDZ" evidence="14">
    <location>
        <begin position="562"/>
        <end position="630"/>
    </location>
</feature>
<keyword evidence="10" id="KW-0496">Mitochondrion</keyword>
<feature type="compositionally biased region" description="Polar residues" evidence="12">
    <location>
        <begin position="1084"/>
        <end position="1097"/>
    </location>
</feature>
<evidence type="ECO:0000256" key="4">
    <source>
        <dbReference type="ARBA" id="ARBA00022448"/>
    </source>
</evidence>
<feature type="region of interest" description="Disordered" evidence="12">
    <location>
        <begin position="894"/>
        <end position="917"/>
    </location>
</feature>
<dbReference type="FunFam" id="2.30.42.10:FF:000035">
    <property type="entry name" value="Glutamate receptor interacting protein 1"/>
    <property type="match status" value="1"/>
</dbReference>
<feature type="transmembrane region" description="Helical" evidence="13">
    <location>
        <begin position="1204"/>
        <end position="1228"/>
    </location>
</feature>
<feature type="transmembrane region" description="Helical" evidence="13">
    <location>
        <begin position="1317"/>
        <end position="1338"/>
    </location>
</feature>
<dbReference type="Pfam" id="PF00595">
    <property type="entry name" value="PDZ"/>
    <property type="match status" value="6"/>
</dbReference>
<feature type="transmembrane region" description="Helical" evidence="13">
    <location>
        <begin position="1368"/>
        <end position="1389"/>
    </location>
</feature>
<gene>
    <name evidence="15" type="ORF">GEV33_005071</name>
</gene>